<name>A0ACC1KTE5_9FUNG</name>
<proteinExistence type="predicted"/>
<organism evidence="1 2">
    <name type="scientific">Coemansia helicoidea</name>
    <dbReference type="NCBI Taxonomy" id="1286919"/>
    <lineage>
        <taxon>Eukaryota</taxon>
        <taxon>Fungi</taxon>
        <taxon>Fungi incertae sedis</taxon>
        <taxon>Zoopagomycota</taxon>
        <taxon>Kickxellomycotina</taxon>
        <taxon>Kickxellomycetes</taxon>
        <taxon>Kickxellales</taxon>
        <taxon>Kickxellaceae</taxon>
        <taxon>Coemansia</taxon>
    </lineage>
</organism>
<sequence length="236" mass="25571">MKVLTPAVVFALCAAARGMDRNEGQGPTRTLAAAAELPRRLTALMLAVQREDPAHPVAAAATDPNEAAMRIKPQDLLPSDRPALHPDSHRAQRPSRDEDGDDYDSGSRRSRGTSGDTGKDQRPQAKDNRGLAKSGKDKKTHTGIDGKEVDDDNSDGDGNDMDAARKKAQQVKHIQARQRTWRTGKPTYNYTQALDGWKEVGPMYYYKGKYANAAAQRVSLALPAAAAAAAYVVLLH</sequence>
<gene>
    <name evidence="1" type="ORF">H4R21_005264</name>
</gene>
<dbReference type="Proteomes" id="UP001140087">
    <property type="component" value="Unassembled WGS sequence"/>
</dbReference>
<keyword evidence="2" id="KW-1185">Reference proteome</keyword>
<comment type="caution">
    <text evidence="1">The sequence shown here is derived from an EMBL/GenBank/DDBJ whole genome shotgun (WGS) entry which is preliminary data.</text>
</comment>
<reference evidence="1" key="1">
    <citation type="submission" date="2022-07" db="EMBL/GenBank/DDBJ databases">
        <title>Phylogenomic reconstructions and comparative analyses of Kickxellomycotina fungi.</title>
        <authorList>
            <person name="Reynolds N.K."/>
            <person name="Stajich J.E."/>
            <person name="Barry K."/>
            <person name="Grigoriev I.V."/>
            <person name="Crous P."/>
            <person name="Smith M.E."/>
        </authorList>
    </citation>
    <scope>NUCLEOTIDE SEQUENCE</scope>
    <source>
        <strain evidence="1">BCRC 34780</strain>
    </source>
</reference>
<dbReference type="EMBL" id="JANBUN010002289">
    <property type="protein sequence ID" value="KAJ2795060.1"/>
    <property type="molecule type" value="Genomic_DNA"/>
</dbReference>
<accession>A0ACC1KTE5</accession>
<evidence type="ECO:0000313" key="1">
    <source>
        <dbReference type="EMBL" id="KAJ2795060.1"/>
    </source>
</evidence>
<protein>
    <submittedName>
        <fullName evidence="1">Uncharacterized protein</fullName>
    </submittedName>
</protein>
<evidence type="ECO:0000313" key="2">
    <source>
        <dbReference type="Proteomes" id="UP001140087"/>
    </source>
</evidence>